<name>A0A4Y2X7B5_ARAVE</name>
<evidence type="ECO:0000313" key="2">
    <source>
        <dbReference type="Proteomes" id="UP000499080"/>
    </source>
</evidence>
<organism evidence="1 2">
    <name type="scientific">Araneus ventricosus</name>
    <name type="common">Orbweaver spider</name>
    <name type="synonym">Epeira ventricosa</name>
    <dbReference type="NCBI Taxonomy" id="182803"/>
    <lineage>
        <taxon>Eukaryota</taxon>
        <taxon>Metazoa</taxon>
        <taxon>Ecdysozoa</taxon>
        <taxon>Arthropoda</taxon>
        <taxon>Chelicerata</taxon>
        <taxon>Arachnida</taxon>
        <taxon>Araneae</taxon>
        <taxon>Araneomorphae</taxon>
        <taxon>Entelegynae</taxon>
        <taxon>Araneoidea</taxon>
        <taxon>Araneidae</taxon>
        <taxon>Araneus</taxon>
    </lineage>
</organism>
<gene>
    <name evidence="1" type="ORF">AVEN_117677_1</name>
</gene>
<dbReference type="AlphaFoldDB" id="A0A4Y2X7B5"/>
<reference evidence="1 2" key="1">
    <citation type="journal article" date="2019" name="Sci. Rep.">
        <title>Orb-weaving spider Araneus ventricosus genome elucidates the spidroin gene catalogue.</title>
        <authorList>
            <person name="Kono N."/>
            <person name="Nakamura H."/>
            <person name="Ohtoshi R."/>
            <person name="Moran D.A.P."/>
            <person name="Shinohara A."/>
            <person name="Yoshida Y."/>
            <person name="Fujiwara M."/>
            <person name="Mori M."/>
            <person name="Tomita M."/>
            <person name="Arakawa K."/>
        </authorList>
    </citation>
    <scope>NUCLEOTIDE SEQUENCE [LARGE SCALE GENOMIC DNA]</scope>
</reference>
<keyword evidence="2" id="KW-1185">Reference proteome</keyword>
<dbReference type="Proteomes" id="UP000499080">
    <property type="component" value="Unassembled WGS sequence"/>
</dbReference>
<proteinExistence type="predicted"/>
<protein>
    <submittedName>
        <fullName evidence="1">Uncharacterized protein</fullName>
    </submittedName>
</protein>
<dbReference type="EMBL" id="BGPR01070422">
    <property type="protein sequence ID" value="GBO43852.1"/>
    <property type="molecule type" value="Genomic_DNA"/>
</dbReference>
<evidence type="ECO:0000313" key="1">
    <source>
        <dbReference type="EMBL" id="GBO43852.1"/>
    </source>
</evidence>
<sequence>IPVHSGGTIFDTAASFINGII</sequence>
<feature type="non-terminal residue" evidence="1">
    <location>
        <position position="1"/>
    </location>
</feature>
<comment type="caution">
    <text evidence="1">The sequence shown here is derived from an EMBL/GenBank/DDBJ whole genome shotgun (WGS) entry which is preliminary data.</text>
</comment>
<accession>A0A4Y2X7B5</accession>